<sequence>MCVHCACTRAEGRLSGFGTYVPPNAVRSASSISAADPRTVARTPQKLRDMLEKEHAVPRGTIDANLTIIQGNVTDISAVKKVLAPEGIPVSLVIFAVGGVPKFNWSLFTPFTLDQPTICEDGSVVILAALRELRREGVIGEDQKPTMIAISSTGLTKRRDVPIAFLWLYHVTLKIPHLDKKVMERLIAQAATESGHEAPIDSFVILRPSLLMDGPGLGMDSVRSGWVEHELAPHAARGQATGPAIGYTIRRSDVGRWLYENAIRNVQEWRGRCVSLTY</sequence>
<dbReference type="STRING" id="253628.A0A0D2AQD0"/>
<dbReference type="InterPro" id="IPR036291">
    <property type="entry name" value="NAD(P)-bd_dom_sf"/>
</dbReference>
<dbReference type="PANTHER" id="PTHR15020">
    <property type="entry name" value="FLAVIN REDUCTASE-RELATED"/>
    <property type="match status" value="1"/>
</dbReference>
<dbReference type="RefSeq" id="XP_016218594.1">
    <property type="nucleotide sequence ID" value="XM_016353441.1"/>
</dbReference>
<keyword evidence="3" id="KW-1185">Reference proteome</keyword>
<dbReference type="GeneID" id="27308641"/>
<proteinExistence type="inferred from homology"/>
<dbReference type="OrthoDB" id="63935at2759"/>
<dbReference type="EMBL" id="KN847530">
    <property type="protein sequence ID" value="KIW08725.1"/>
    <property type="molecule type" value="Genomic_DNA"/>
</dbReference>
<evidence type="ECO:0000256" key="1">
    <source>
        <dbReference type="ARBA" id="ARBA00038376"/>
    </source>
</evidence>
<organism evidence="2 3">
    <name type="scientific">Verruconis gallopava</name>
    <dbReference type="NCBI Taxonomy" id="253628"/>
    <lineage>
        <taxon>Eukaryota</taxon>
        <taxon>Fungi</taxon>
        <taxon>Dikarya</taxon>
        <taxon>Ascomycota</taxon>
        <taxon>Pezizomycotina</taxon>
        <taxon>Dothideomycetes</taxon>
        <taxon>Pleosporomycetidae</taxon>
        <taxon>Venturiales</taxon>
        <taxon>Sympoventuriaceae</taxon>
        <taxon>Verruconis</taxon>
    </lineage>
</organism>
<dbReference type="InParanoid" id="A0A0D2AQD0"/>
<dbReference type="VEuPathDB" id="FungiDB:PV09_00668"/>
<dbReference type="PANTHER" id="PTHR15020:SF50">
    <property type="entry name" value="UPF0659 PROTEIN YMR090W"/>
    <property type="match status" value="1"/>
</dbReference>
<dbReference type="Proteomes" id="UP000053259">
    <property type="component" value="Unassembled WGS sequence"/>
</dbReference>
<comment type="similarity">
    <text evidence="1">Belongs to the avfA family.</text>
</comment>
<name>A0A0D2AQD0_9PEZI</name>
<evidence type="ECO:0000313" key="2">
    <source>
        <dbReference type="EMBL" id="KIW08725.1"/>
    </source>
</evidence>
<protein>
    <recommendedName>
        <fullName evidence="4">NAD(P)-binding domain-containing protein</fullName>
    </recommendedName>
</protein>
<dbReference type="Gene3D" id="3.40.50.720">
    <property type="entry name" value="NAD(P)-binding Rossmann-like Domain"/>
    <property type="match status" value="1"/>
</dbReference>
<accession>A0A0D2AQD0</accession>
<reference evidence="2 3" key="1">
    <citation type="submission" date="2015-01" db="EMBL/GenBank/DDBJ databases">
        <title>The Genome Sequence of Ochroconis gallopava CBS43764.</title>
        <authorList>
            <consortium name="The Broad Institute Genomics Platform"/>
            <person name="Cuomo C."/>
            <person name="de Hoog S."/>
            <person name="Gorbushina A."/>
            <person name="Stielow B."/>
            <person name="Teixiera M."/>
            <person name="Abouelleil A."/>
            <person name="Chapman S.B."/>
            <person name="Priest M."/>
            <person name="Young S.K."/>
            <person name="Wortman J."/>
            <person name="Nusbaum C."/>
            <person name="Birren B."/>
        </authorList>
    </citation>
    <scope>NUCLEOTIDE SEQUENCE [LARGE SCALE GENOMIC DNA]</scope>
    <source>
        <strain evidence="2 3">CBS 43764</strain>
    </source>
</reference>
<gene>
    <name evidence="2" type="ORF">PV09_00668</name>
</gene>
<dbReference type="AlphaFoldDB" id="A0A0D2AQD0"/>
<evidence type="ECO:0000313" key="3">
    <source>
        <dbReference type="Proteomes" id="UP000053259"/>
    </source>
</evidence>
<evidence type="ECO:0008006" key="4">
    <source>
        <dbReference type="Google" id="ProtNLM"/>
    </source>
</evidence>
<dbReference type="SUPFAM" id="SSF51735">
    <property type="entry name" value="NAD(P)-binding Rossmann-fold domains"/>
    <property type="match status" value="1"/>
</dbReference>